<evidence type="ECO:0000313" key="1">
    <source>
        <dbReference type="EMBL" id="RDU70538.1"/>
    </source>
</evidence>
<dbReference type="AlphaFoldDB" id="A0A3D8IZ46"/>
<sequence length="63" mass="7383">MQENNPNTQIFQESKTKLIECQTSHSLTSCFQCPQVLECPIREEYVKNAYSYLNKGEEGEFEF</sequence>
<protein>
    <submittedName>
        <fullName evidence="1">Uncharacterized protein</fullName>
    </submittedName>
</protein>
<dbReference type="RefSeq" id="WP_115569633.1">
    <property type="nucleotide sequence ID" value="NZ_NXLV01000008.1"/>
</dbReference>
<reference evidence="1 2" key="1">
    <citation type="submission" date="2018-04" db="EMBL/GenBank/DDBJ databases">
        <title>Novel Campyloabacter and Helicobacter Species and Strains.</title>
        <authorList>
            <person name="Mannion A.J."/>
            <person name="Shen Z."/>
            <person name="Fox J.G."/>
        </authorList>
    </citation>
    <scope>NUCLEOTIDE SEQUENCE [LARGE SCALE GENOMIC DNA]</scope>
    <source>
        <strain evidence="1 2">MIT 04-9366</strain>
    </source>
</reference>
<gene>
    <name evidence="1" type="ORF">CQA58_05035</name>
</gene>
<evidence type="ECO:0000313" key="2">
    <source>
        <dbReference type="Proteomes" id="UP000257045"/>
    </source>
</evidence>
<proteinExistence type="predicted"/>
<name>A0A3D8IZ46_9HELI</name>
<accession>A0A3D8IZ46</accession>
<organism evidence="1 2">
    <name type="scientific">Helicobacter brantae</name>
    <dbReference type="NCBI Taxonomy" id="375927"/>
    <lineage>
        <taxon>Bacteria</taxon>
        <taxon>Pseudomonadati</taxon>
        <taxon>Campylobacterota</taxon>
        <taxon>Epsilonproteobacteria</taxon>
        <taxon>Campylobacterales</taxon>
        <taxon>Helicobacteraceae</taxon>
        <taxon>Helicobacter</taxon>
    </lineage>
</organism>
<dbReference type="OrthoDB" id="5334833at2"/>
<dbReference type="EMBL" id="NXLV01000008">
    <property type="protein sequence ID" value="RDU70538.1"/>
    <property type="molecule type" value="Genomic_DNA"/>
</dbReference>
<comment type="caution">
    <text evidence="1">The sequence shown here is derived from an EMBL/GenBank/DDBJ whole genome shotgun (WGS) entry which is preliminary data.</text>
</comment>
<keyword evidence="2" id="KW-1185">Reference proteome</keyword>
<dbReference type="Proteomes" id="UP000257045">
    <property type="component" value="Unassembled WGS sequence"/>
</dbReference>